<accession>A0AAV7EPU6</accession>
<name>A0AAV7EPU6_ARIFI</name>
<sequence length="96" mass="11166">MKEALILPSLSINPQVITCTHVTMESDKLAQIFGLSVIVWVDELREEHPDLINDPLNVLALRYNAEGWSVLRRHKWLLHKIGLAQKVEKHELFEMR</sequence>
<evidence type="ECO:0000313" key="2">
    <source>
        <dbReference type="Proteomes" id="UP000825729"/>
    </source>
</evidence>
<proteinExistence type="predicted"/>
<dbReference type="Proteomes" id="UP000825729">
    <property type="component" value="Unassembled WGS sequence"/>
</dbReference>
<comment type="caution">
    <text evidence="1">The sequence shown here is derived from an EMBL/GenBank/DDBJ whole genome shotgun (WGS) entry which is preliminary data.</text>
</comment>
<organism evidence="1 2">
    <name type="scientific">Aristolochia fimbriata</name>
    <name type="common">White veined hardy Dutchman's pipe vine</name>
    <dbReference type="NCBI Taxonomy" id="158543"/>
    <lineage>
        <taxon>Eukaryota</taxon>
        <taxon>Viridiplantae</taxon>
        <taxon>Streptophyta</taxon>
        <taxon>Embryophyta</taxon>
        <taxon>Tracheophyta</taxon>
        <taxon>Spermatophyta</taxon>
        <taxon>Magnoliopsida</taxon>
        <taxon>Magnoliidae</taxon>
        <taxon>Piperales</taxon>
        <taxon>Aristolochiaceae</taxon>
        <taxon>Aristolochia</taxon>
    </lineage>
</organism>
<protein>
    <submittedName>
        <fullName evidence="1">Uncharacterized protein</fullName>
    </submittedName>
</protein>
<keyword evidence="2" id="KW-1185">Reference proteome</keyword>
<reference evidence="1 2" key="1">
    <citation type="submission" date="2021-07" db="EMBL/GenBank/DDBJ databases">
        <title>The Aristolochia fimbriata genome: insights into angiosperm evolution, floral development and chemical biosynthesis.</title>
        <authorList>
            <person name="Jiao Y."/>
        </authorList>
    </citation>
    <scope>NUCLEOTIDE SEQUENCE [LARGE SCALE GENOMIC DNA]</scope>
    <source>
        <strain evidence="1">IBCAS-2021</strain>
        <tissue evidence="1">Leaf</tissue>
    </source>
</reference>
<dbReference type="EMBL" id="JAINDJ010000004">
    <property type="protein sequence ID" value="KAG9450429.1"/>
    <property type="molecule type" value="Genomic_DNA"/>
</dbReference>
<gene>
    <name evidence="1" type="ORF">H6P81_010394</name>
</gene>
<evidence type="ECO:0000313" key="1">
    <source>
        <dbReference type="EMBL" id="KAG9450429.1"/>
    </source>
</evidence>
<dbReference type="AlphaFoldDB" id="A0AAV7EPU6"/>